<comment type="similarity">
    <text evidence="1">Belongs to the FKBP6 family.</text>
</comment>
<dbReference type="GO" id="GO:0007283">
    <property type="term" value="P:spermatogenesis"/>
    <property type="evidence" value="ECO:0007669"/>
    <property type="project" value="TreeGrafter"/>
</dbReference>
<dbReference type="PROSITE" id="PS50059">
    <property type="entry name" value="FKBP_PPIASE"/>
    <property type="match status" value="1"/>
</dbReference>
<feature type="transmembrane region" description="Helical" evidence="6">
    <location>
        <begin position="12"/>
        <end position="36"/>
    </location>
</feature>
<dbReference type="SMART" id="SM00028">
    <property type="entry name" value="TPR"/>
    <property type="match status" value="2"/>
</dbReference>
<proteinExistence type="inferred from homology"/>
<dbReference type="EC" id="5.2.1.8" evidence="4"/>
<dbReference type="AlphaFoldDB" id="A0A0C9RAJ0"/>
<evidence type="ECO:0000256" key="5">
    <source>
        <dbReference type="PROSITE-ProRule" id="PRU00339"/>
    </source>
</evidence>
<evidence type="ECO:0000256" key="2">
    <source>
        <dbReference type="ARBA" id="ARBA00022737"/>
    </source>
</evidence>
<feature type="non-terminal residue" evidence="8">
    <location>
        <position position="1"/>
    </location>
</feature>
<dbReference type="InterPro" id="IPR019734">
    <property type="entry name" value="TPR_rpt"/>
</dbReference>
<dbReference type="Pfam" id="PF07719">
    <property type="entry name" value="TPR_2"/>
    <property type="match status" value="1"/>
</dbReference>
<dbReference type="PANTHER" id="PTHR46674:SF1">
    <property type="entry name" value="INACTIVE PEPTIDYL-PROLYL CIS-TRANS ISOMERASE FKBP6"/>
    <property type="match status" value="1"/>
</dbReference>
<dbReference type="EMBL" id="GBYB01005285">
    <property type="protein sequence ID" value="JAG75052.1"/>
    <property type="molecule type" value="Transcribed_RNA"/>
</dbReference>
<organism evidence="8">
    <name type="scientific">Fopius arisanus</name>
    <dbReference type="NCBI Taxonomy" id="64838"/>
    <lineage>
        <taxon>Eukaryota</taxon>
        <taxon>Metazoa</taxon>
        <taxon>Ecdysozoa</taxon>
        <taxon>Arthropoda</taxon>
        <taxon>Hexapoda</taxon>
        <taxon>Insecta</taxon>
        <taxon>Pterygota</taxon>
        <taxon>Neoptera</taxon>
        <taxon>Endopterygota</taxon>
        <taxon>Hymenoptera</taxon>
        <taxon>Apocrita</taxon>
        <taxon>Ichneumonoidea</taxon>
        <taxon>Braconidae</taxon>
        <taxon>Opiinae</taxon>
        <taxon>Fopius</taxon>
    </lineage>
</organism>
<evidence type="ECO:0000256" key="1">
    <source>
        <dbReference type="ARBA" id="ARBA00009648"/>
    </source>
</evidence>
<dbReference type="PANTHER" id="PTHR46674">
    <property type="entry name" value="INACTIVE PEPTIDYL-PROLYL CIS-TRANS ISOMERASE FKBP6"/>
    <property type="match status" value="1"/>
</dbReference>
<gene>
    <name evidence="8" type="primary">FKBP6</name>
    <name evidence="8" type="ORF">g.18536</name>
</gene>
<name>A0A0C9RAJ0_9HYME</name>
<protein>
    <recommendedName>
        <fullName evidence="4">peptidylprolyl isomerase</fullName>
        <ecNumber evidence="4">5.2.1.8</ecNumber>
    </recommendedName>
</protein>
<dbReference type="InterPro" id="IPR001179">
    <property type="entry name" value="PPIase_FKBP_dom"/>
</dbReference>
<dbReference type="GO" id="GO:0003755">
    <property type="term" value="F:peptidyl-prolyl cis-trans isomerase activity"/>
    <property type="evidence" value="ECO:0007669"/>
    <property type="project" value="UniProtKB-KW"/>
</dbReference>
<evidence type="ECO:0000259" key="7">
    <source>
        <dbReference type="PROSITE" id="PS50059"/>
    </source>
</evidence>
<dbReference type="InterPro" id="IPR013105">
    <property type="entry name" value="TPR_2"/>
</dbReference>
<comment type="catalytic activity">
    <reaction evidence="4">
        <text>[protein]-peptidylproline (omega=180) = [protein]-peptidylproline (omega=0)</text>
        <dbReference type="Rhea" id="RHEA:16237"/>
        <dbReference type="Rhea" id="RHEA-COMP:10747"/>
        <dbReference type="Rhea" id="RHEA-COMP:10748"/>
        <dbReference type="ChEBI" id="CHEBI:83833"/>
        <dbReference type="ChEBI" id="CHEBI:83834"/>
        <dbReference type="EC" id="5.2.1.8"/>
    </reaction>
</comment>
<dbReference type="PROSITE" id="PS50293">
    <property type="entry name" value="TPR_REGION"/>
    <property type="match status" value="1"/>
</dbReference>
<keyword evidence="2" id="KW-0677">Repeat</keyword>
<dbReference type="InterPro" id="IPR042282">
    <property type="entry name" value="FKBP6/shu"/>
</dbReference>
<evidence type="ECO:0000256" key="4">
    <source>
        <dbReference type="PROSITE-ProRule" id="PRU00277"/>
    </source>
</evidence>
<sequence length="525" mass="60087">SSLISPTSTHFVIFFTTCSVELQPAVAFFHILFGFLKIFRIGITSDIYPPCSRKQRTLFCLWHPIIKFFFVHWAILDCLNKMADSSLFENFTLGDLISGNGITFNTGDEFSPIEDEYLQMEDFNFNDDELLKLINMQEFLDDDEVVEDCDIPQSVGIHFDKIKERMDDLIPDGKIKKIIRQKGVGSVIPPDCLVTIKYAGYFDGQDEPYDSSHARGKPDRYQLGVGQLIPGFELAIKSMKKHEVSLFWVDFDYAFGELGCAPLIPPRADIIFLVSLIDYLDNALVNNFENLDIEEKKKFHNVKDNVVHLFKIAADGFKQRKFKQAIRDYKKILNSLDEAELEDSEDEGEQKKLLTRAAQNLAICYNRESMPRHACIACNEAPYKTAKIHFHYGRALIRMGEYGQALTQLEKCLALEPENVFAIKEMELANQFEEKYKNIEKSMWSKCLGLAKGKPRGEEEYEQLATSLVQTFLDDGHIMRQPLPEGLVPQAEKAIRRQAAIKGVKVTSHTRYGKEIVYLSKSNYV</sequence>
<dbReference type="Gene3D" id="3.10.50.40">
    <property type="match status" value="1"/>
</dbReference>
<dbReference type="SUPFAM" id="SSF48452">
    <property type="entry name" value="TPR-like"/>
    <property type="match status" value="1"/>
</dbReference>
<keyword evidence="6" id="KW-0812">Transmembrane</keyword>
<dbReference type="Pfam" id="PF00254">
    <property type="entry name" value="FKBP_C"/>
    <property type="match status" value="1"/>
</dbReference>
<feature type="repeat" description="TPR" evidence="5">
    <location>
        <begin position="386"/>
        <end position="419"/>
    </location>
</feature>
<keyword evidence="6" id="KW-1133">Transmembrane helix</keyword>
<reference evidence="8" key="1">
    <citation type="submission" date="2015-01" db="EMBL/GenBank/DDBJ databases">
        <title>Transcriptome Assembly of Fopius arisanus.</title>
        <authorList>
            <person name="Geib S."/>
        </authorList>
    </citation>
    <scope>NUCLEOTIDE SEQUENCE</scope>
</reference>
<dbReference type="InterPro" id="IPR011990">
    <property type="entry name" value="TPR-like_helical_dom_sf"/>
</dbReference>
<keyword evidence="6" id="KW-0472">Membrane</keyword>
<feature type="domain" description="PPIase FKBP-type" evidence="7">
    <location>
        <begin position="191"/>
        <end position="280"/>
    </location>
</feature>
<dbReference type="GO" id="GO:0051879">
    <property type="term" value="F:Hsp90 protein binding"/>
    <property type="evidence" value="ECO:0007669"/>
    <property type="project" value="TreeGrafter"/>
</dbReference>
<evidence type="ECO:0000256" key="6">
    <source>
        <dbReference type="SAM" id="Phobius"/>
    </source>
</evidence>
<dbReference type="GO" id="GO:0005737">
    <property type="term" value="C:cytoplasm"/>
    <property type="evidence" value="ECO:0007669"/>
    <property type="project" value="TreeGrafter"/>
</dbReference>
<keyword evidence="3 5" id="KW-0802">TPR repeat</keyword>
<dbReference type="GO" id="GO:0034587">
    <property type="term" value="P:piRNA processing"/>
    <property type="evidence" value="ECO:0007669"/>
    <property type="project" value="TreeGrafter"/>
</dbReference>
<keyword evidence="4" id="KW-0697">Rotamase</keyword>
<evidence type="ECO:0000313" key="8">
    <source>
        <dbReference type="EMBL" id="JAG75052.1"/>
    </source>
</evidence>
<keyword evidence="4" id="KW-0413">Isomerase</keyword>
<dbReference type="InterPro" id="IPR046357">
    <property type="entry name" value="PPIase_dom_sf"/>
</dbReference>
<accession>A0A0C9RAJ0</accession>
<dbReference type="SUPFAM" id="SSF54534">
    <property type="entry name" value="FKBP-like"/>
    <property type="match status" value="1"/>
</dbReference>
<evidence type="ECO:0000256" key="3">
    <source>
        <dbReference type="ARBA" id="ARBA00022803"/>
    </source>
</evidence>
<dbReference type="Gene3D" id="1.25.40.10">
    <property type="entry name" value="Tetratricopeptide repeat domain"/>
    <property type="match status" value="1"/>
</dbReference>
<dbReference type="PROSITE" id="PS50005">
    <property type="entry name" value="TPR"/>
    <property type="match status" value="1"/>
</dbReference>